<reference evidence="2 3" key="1">
    <citation type="submission" date="2014-08" db="EMBL/GenBank/DDBJ databases">
        <title>Comparative genomics of the Paenibacillus odorifer group.</title>
        <authorList>
            <person name="den Bakker H.C."/>
            <person name="Tsai Y.-C."/>
            <person name="Martin N."/>
            <person name="Korlach J."/>
            <person name="Wiedmann M."/>
        </authorList>
    </citation>
    <scope>NUCLEOTIDE SEQUENCE [LARGE SCALE GENOMIC DNA]</scope>
    <source>
        <strain evidence="2 3">DSM 15220</strain>
    </source>
</reference>
<organism evidence="2 3">
    <name type="scientific">Paenibacillus graminis</name>
    <dbReference type="NCBI Taxonomy" id="189425"/>
    <lineage>
        <taxon>Bacteria</taxon>
        <taxon>Bacillati</taxon>
        <taxon>Bacillota</taxon>
        <taxon>Bacilli</taxon>
        <taxon>Bacillales</taxon>
        <taxon>Paenibacillaceae</taxon>
        <taxon>Paenibacillus</taxon>
    </lineage>
</organism>
<dbReference type="STRING" id="189425.PGRAT_24280"/>
<dbReference type="SUPFAM" id="SSF46955">
    <property type="entry name" value="Putative DNA-binding domain"/>
    <property type="match status" value="1"/>
</dbReference>
<dbReference type="InterPro" id="IPR009061">
    <property type="entry name" value="DNA-bd_dom_put_sf"/>
</dbReference>
<dbReference type="Pfam" id="PF12728">
    <property type="entry name" value="HTH_17"/>
    <property type="match status" value="1"/>
</dbReference>
<evidence type="ECO:0000259" key="1">
    <source>
        <dbReference type="Pfam" id="PF12728"/>
    </source>
</evidence>
<gene>
    <name evidence="2" type="ORF">PGRAT_24280</name>
</gene>
<proteinExistence type="predicted"/>
<dbReference type="RefSeq" id="WP_025704831.1">
    <property type="nucleotide sequence ID" value="NZ_CP009287.1"/>
</dbReference>
<protein>
    <recommendedName>
        <fullName evidence="1">Helix-turn-helix domain-containing protein</fullName>
    </recommendedName>
</protein>
<dbReference type="eggNOG" id="ENOG50306AJ">
    <property type="taxonomic scope" value="Bacteria"/>
</dbReference>
<dbReference type="OrthoDB" id="2639482at2"/>
<keyword evidence="3" id="KW-1185">Reference proteome</keyword>
<dbReference type="Gene3D" id="1.10.10.10">
    <property type="entry name" value="Winged helix-like DNA-binding domain superfamily/Winged helix DNA-binding domain"/>
    <property type="match status" value="1"/>
</dbReference>
<sequence length="102" mass="11631">MNKALIAFEDVIRAIVSEQVIDSENRLRAELNGLIDRTLDVAETAAHIGVSEKLIYRMCQEGRIPHERYGTSGSRRQVIKFRLSDLEAWRAEQRAANYKKGS</sequence>
<accession>A0A089MDI7</accession>
<dbReference type="Proteomes" id="UP000029500">
    <property type="component" value="Chromosome"/>
</dbReference>
<dbReference type="InterPro" id="IPR036388">
    <property type="entry name" value="WH-like_DNA-bd_sf"/>
</dbReference>
<dbReference type="EMBL" id="CP009287">
    <property type="protein sequence ID" value="AIQ70400.1"/>
    <property type="molecule type" value="Genomic_DNA"/>
</dbReference>
<dbReference type="AlphaFoldDB" id="A0A089MDI7"/>
<dbReference type="KEGG" id="pgm:PGRAT_24280"/>
<dbReference type="HOGENOM" id="CLU_2357088_0_0_9"/>
<evidence type="ECO:0000313" key="3">
    <source>
        <dbReference type="Proteomes" id="UP000029500"/>
    </source>
</evidence>
<name>A0A089MDI7_9BACL</name>
<feature type="domain" description="Helix-turn-helix" evidence="1">
    <location>
        <begin position="39"/>
        <end position="94"/>
    </location>
</feature>
<evidence type="ECO:0000313" key="2">
    <source>
        <dbReference type="EMBL" id="AIQ70400.1"/>
    </source>
</evidence>
<dbReference type="InterPro" id="IPR041657">
    <property type="entry name" value="HTH_17"/>
</dbReference>